<dbReference type="Proteomes" id="UP000031668">
    <property type="component" value="Unassembled WGS sequence"/>
</dbReference>
<accession>A0A0C2MEY7</accession>
<organism evidence="1 2">
    <name type="scientific">Thelohanellus kitauei</name>
    <name type="common">Myxosporean</name>
    <dbReference type="NCBI Taxonomy" id="669202"/>
    <lineage>
        <taxon>Eukaryota</taxon>
        <taxon>Metazoa</taxon>
        <taxon>Cnidaria</taxon>
        <taxon>Myxozoa</taxon>
        <taxon>Myxosporea</taxon>
        <taxon>Bivalvulida</taxon>
        <taxon>Platysporina</taxon>
        <taxon>Myxobolidae</taxon>
        <taxon>Thelohanellus</taxon>
    </lineage>
</organism>
<keyword evidence="2" id="KW-1185">Reference proteome</keyword>
<protein>
    <submittedName>
        <fullName evidence="1">Uncharacterized protein</fullName>
    </submittedName>
</protein>
<reference evidence="1 2" key="1">
    <citation type="journal article" date="2014" name="Genome Biol. Evol.">
        <title>The genome of the myxosporean Thelohanellus kitauei shows adaptations to nutrient acquisition within its fish host.</title>
        <authorList>
            <person name="Yang Y."/>
            <person name="Xiong J."/>
            <person name="Zhou Z."/>
            <person name="Huo F."/>
            <person name="Miao W."/>
            <person name="Ran C."/>
            <person name="Liu Y."/>
            <person name="Zhang J."/>
            <person name="Feng J."/>
            <person name="Wang M."/>
            <person name="Wang M."/>
            <person name="Wang L."/>
            <person name="Yao B."/>
        </authorList>
    </citation>
    <scope>NUCLEOTIDE SEQUENCE [LARGE SCALE GENOMIC DNA]</scope>
    <source>
        <strain evidence="1">Wuqing</strain>
    </source>
</reference>
<dbReference type="AlphaFoldDB" id="A0A0C2MEY7"/>
<proteinExistence type="predicted"/>
<comment type="caution">
    <text evidence="1">The sequence shown here is derived from an EMBL/GenBank/DDBJ whole genome shotgun (WGS) entry which is preliminary data.</text>
</comment>
<name>A0A0C2MEY7_THEKT</name>
<sequence>MAFWYRTSVGQMNRVEILPSVSLALPVSEQSRRMPSRSATLEEIVALEQNRNCGRCKVRSVMYRCNGKRVALPNQYNSSILCLLESRYLIGVGSTGHKTSNVSFRKHPLFSTLYKGFKTYFDIIILPSHRDRRFSKRALAHKLGPSGVVWGISM</sequence>
<evidence type="ECO:0000313" key="2">
    <source>
        <dbReference type="Proteomes" id="UP000031668"/>
    </source>
</evidence>
<evidence type="ECO:0000313" key="1">
    <source>
        <dbReference type="EMBL" id="KII62954.1"/>
    </source>
</evidence>
<gene>
    <name evidence="1" type="ORF">RF11_12159</name>
</gene>
<dbReference type="EMBL" id="JWZT01004836">
    <property type="protein sequence ID" value="KII62954.1"/>
    <property type="molecule type" value="Genomic_DNA"/>
</dbReference>